<name>A0ABX3SSB6_MYCMA</name>
<gene>
    <name evidence="1" type="ORF">BST29_12580</name>
</gene>
<evidence type="ECO:0008006" key="3">
    <source>
        <dbReference type="Google" id="ProtNLM"/>
    </source>
</evidence>
<evidence type="ECO:0000313" key="2">
    <source>
        <dbReference type="Proteomes" id="UP000243140"/>
    </source>
</evidence>
<evidence type="ECO:0000313" key="1">
    <source>
        <dbReference type="EMBL" id="ORA82034.1"/>
    </source>
</evidence>
<sequence length="391" mass="40717">MNQLAALRPLVTAGAAAVGASMIALTPTVSNDVAASTVTIQHRAVELTDDVVNPIQTWLEFFQDSVANLQTIFQTASEIPFPVAQQLAANWIDYASIYVGAYQGTAGGIASYFTQFPRFWSLLLNGISNFQQANFVEGIADLVSLLWSSPIATLQDMESALEIPTDITQNLANFTALMDGASGGSGITAIGAQFIFEVPNQVEIVAGHGIQNIYDSFSSGNVLGGLTNLLNYPGFFTQGVVNGFGSAHPYGLLWSNPTSNPPGFLQLFTETLPQQIAAKIVAPGAVNIMDGGSLLTAFQNLMVQITTGWPAPQVTIDNLVNAIQMFFSQLPAALNLGGATAAGALPVGIAGAVPSIAADLSGIAPSIATNIAGTLAPELGRLAVNVLTSLF</sequence>
<proteinExistence type="predicted"/>
<keyword evidence="2" id="KW-1185">Reference proteome</keyword>
<protein>
    <recommendedName>
        <fullName evidence="3">PE-PGRS family protein</fullName>
    </recommendedName>
</protein>
<reference evidence="1 2" key="1">
    <citation type="submission" date="2017-02" db="EMBL/GenBank/DDBJ databases">
        <title>The new phylogeny of genus Mycobacterium.</title>
        <authorList>
            <person name="Tortoli E."/>
            <person name="Trovato A."/>
            <person name="Cirillo D.M."/>
        </authorList>
    </citation>
    <scope>NUCLEOTIDE SEQUENCE [LARGE SCALE GENOMIC DNA]</scope>
    <source>
        <strain evidence="1 2">IP1130001</strain>
    </source>
</reference>
<organism evidence="1 2">
    <name type="scientific">Mycobacterium malmoense</name>
    <dbReference type="NCBI Taxonomy" id="1780"/>
    <lineage>
        <taxon>Bacteria</taxon>
        <taxon>Bacillati</taxon>
        <taxon>Actinomycetota</taxon>
        <taxon>Actinomycetes</taxon>
        <taxon>Mycobacteriales</taxon>
        <taxon>Mycobacteriaceae</taxon>
        <taxon>Mycobacterium</taxon>
    </lineage>
</organism>
<accession>A0ABX3SSB6</accession>
<comment type="caution">
    <text evidence="1">The sequence shown here is derived from an EMBL/GenBank/DDBJ whole genome shotgun (WGS) entry which is preliminary data.</text>
</comment>
<dbReference type="Proteomes" id="UP000243140">
    <property type="component" value="Unassembled WGS sequence"/>
</dbReference>
<dbReference type="RefSeq" id="WP_139796971.1">
    <property type="nucleotide sequence ID" value="NZ_CP060015.1"/>
</dbReference>
<dbReference type="EMBL" id="MVHV01000011">
    <property type="protein sequence ID" value="ORA82034.1"/>
    <property type="molecule type" value="Genomic_DNA"/>
</dbReference>